<keyword evidence="1" id="KW-0812">Transmembrane</keyword>
<keyword evidence="1" id="KW-1133">Transmembrane helix</keyword>
<keyword evidence="1" id="KW-0472">Membrane</keyword>
<sequence length="155" mass="17642">MSPAELISRLQAITAPKFTWRDLFKSRPAKLFRGEIDNESFAIRRIINYKNSMLPQIAGHIALDSSGVGSLLRLEHKQSTSTIIFAVIWLGFVAVQLWNAIADSINYNYINSSLAPLTGMFVFGFAFFTIPFWLEVRKSRTLLMELLVLRKETVD</sequence>
<comment type="caution">
    <text evidence="2">The sequence shown here is derived from an EMBL/GenBank/DDBJ whole genome shotgun (WGS) entry which is preliminary data.</text>
</comment>
<feature type="transmembrane region" description="Helical" evidence="1">
    <location>
        <begin position="113"/>
        <end position="134"/>
    </location>
</feature>
<accession>A0ABS0Q5D2</accession>
<proteinExistence type="predicted"/>
<dbReference type="Proteomes" id="UP000625631">
    <property type="component" value="Unassembled WGS sequence"/>
</dbReference>
<name>A0ABS0Q5D2_9BACT</name>
<keyword evidence="3" id="KW-1185">Reference proteome</keyword>
<protein>
    <submittedName>
        <fullName evidence="2">Uncharacterized protein</fullName>
    </submittedName>
</protein>
<dbReference type="EMBL" id="JAEDAE010000002">
    <property type="protein sequence ID" value="MBH8557871.1"/>
    <property type="molecule type" value="Genomic_DNA"/>
</dbReference>
<dbReference type="RefSeq" id="WP_198074980.1">
    <property type="nucleotide sequence ID" value="NZ_JAEDAE010000002.1"/>
</dbReference>
<evidence type="ECO:0000313" key="3">
    <source>
        <dbReference type="Proteomes" id="UP000625631"/>
    </source>
</evidence>
<evidence type="ECO:0000313" key="2">
    <source>
        <dbReference type="EMBL" id="MBH8557871.1"/>
    </source>
</evidence>
<organism evidence="2 3">
    <name type="scientific">Hymenobacter negativus</name>
    <dbReference type="NCBI Taxonomy" id="2795026"/>
    <lineage>
        <taxon>Bacteria</taxon>
        <taxon>Pseudomonadati</taxon>
        <taxon>Bacteroidota</taxon>
        <taxon>Cytophagia</taxon>
        <taxon>Cytophagales</taxon>
        <taxon>Hymenobacteraceae</taxon>
        <taxon>Hymenobacter</taxon>
    </lineage>
</organism>
<reference evidence="2 3" key="1">
    <citation type="submission" date="2020-12" db="EMBL/GenBank/DDBJ databases">
        <title>Hymenobacter sp.</title>
        <authorList>
            <person name="Kim M.K."/>
        </authorList>
    </citation>
    <scope>NUCLEOTIDE SEQUENCE [LARGE SCALE GENOMIC DNA]</scope>
    <source>
        <strain evidence="2 3">BT442</strain>
    </source>
</reference>
<gene>
    <name evidence="2" type="ORF">I7X13_07420</name>
</gene>
<evidence type="ECO:0000256" key="1">
    <source>
        <dbReference type="SAM" id="Phobius"/>
    </source>
</evidence>
<feature type="transmembrane region" description="Helical" evidence="1">
    <location>
        <begin position="82"/>
        <end position="101"/>
    </location>
</feature>